<protein>
    <submittedName>
        <fullName evidence="2">Uncharacterized protein</fullName>
    </submittedName>
</protein>
<gene>
    <name evidence="2" type="ORF">BSTOLATCC_MIC34238</name>
</gene>
<feature type="region of interest" description="Disordered" evidence="1">
    <location>
        <begin position="127"/>
        <end position="150"/>
    </location>
</feature>
<proteinExistence type="predicted"/>
<dbReference type="EMBL" id="CAJZBQ010000034">
    <property type="protein sequence ID" value="CAG9323589.1"/>
    <property type="molecule type" value="Genomic_DNA"/>
</dbReference>
<evidence type="ECO:0000313" key="2">
    <source>
        <dbReference type="EMBL" id="CAG9323589.1"/>
    </source>
</evidence>
<keyword evidence="3" id="KW-1185">Reference proteome</keyword>
<evidence type="ECO:0000256" key="1">
    <source>
        <dbReference type="SAM" id="MobiDB-lite"/>
    </source>
</evidence>
<comment type="caution">
    <text evidence="2">The sequence shown here is derived from an EMBL/GenBank/DDBJ whole genome shotgun (WGS) entry which is preliminary data.</text>
</comment>
<dbReference type="AlphaFoldDB" id="A0AAU9J5U8"/>
<organism evidence="2 3">
    <name type="scientific">Blepharisma stoltei</name>
    <dbReference type="NCBI Taxonomy" id="1481888"/>
    <lineage>
        <taxon>Eukaryota</taxon>
        <taxon>Sar</taxon>
        <taxon>Alveolata</taxon>
        <taxon>Ciliophora</taxon>
        <taxon>Postciliodesmatophora</taxon>
        <taxon>Heterotrichea</taxon>
        <taxon>Heterotrichida</taxon>
        <taxon>Blepharismidae</taxon>
        <taxon>Blepharisma</taxon>
    </lineage>
</organism>
<dbReference type="Proteomes" id="UP001162131">
    <property type="component" value="Unassembled WGS sequence"/>
</dbReference>
<feature type="region of interest" description="Disordered" evidence="1">
    <location>
        <begin position="173"/>
        <end position="192"/>
    </location>
</feature>
<accession>A0AAU9J5U8</accession>
<feature type="compositionally biased region" description="Basic residues" evidence="1">
    <location>
        <begin position="129"/>
        <end position="140"/>
    </location>
</feature>
<evidence type="ECO:0000313" key="3">
    <source>
        <dbReference type="Proteomes" id="UP001162131"/>
    </source>
</evidence>
<reference evidence="2" key="1">
    <citation type="submission" date="2021-09" db="EMBL/GenBank/DDBJ databases">
        <authorList>
            <consortium name="AG Swart"/>
            <person name="Singh M."/>
            <person name="Singh A."/>
            <person name="Seah K."/>
            <person name="Emmerich C."/>
        </authorList>
    </citation>
    <scope>NUCLEOTIDE SEQUENCE</scope>
    <source>
        <strain evidence="2">ATCC30299</strain>
    </source>
</reference>
<name>A0AAU9J5U8_9CILI</name>
<sequence length="297" mass="33785">MHSRAEQKRSKEGTPLSYSIWSFSQLDEAKRGGTAPGPSEKNFSYPKKLPASSHKFTVNSINSPILPQSSKFSMRGSGWNSSDIRAPVKLLTIRRENPKLSTLKPPEDLKRPLTISYQVPEITKLNENKKHRPPPKHKTPPKALNLYLPAGSCTPPEEIATKDMFEKTWSICPKEPEHNEPQYSDRKTTESPTFKHAWDEGVTRPKTQNEKTRRMRLLAAQEKVQPLFGNDIIKNPDKLYEVPIILNRDEKYTRRIFSAHIIETNSPKSKPASYKTVKAAFQSSLDGDFLNLFESTS</sequence>
<feature type="region of interest" description="Disordered" evidence="1">
    <location>
        <begin position="29"/>
        <end position="49"/>
    </location>
</feature>
<feature type="compositionally biased region" description="Basic and acidic residues" evidence="1">
    <location>
        <begin position="174"/>
        <end position="189"/>
    </location>
</feature>